<accession>A0AAD9N8X6</accession>
<proteinExistence type="predicted"/>
<name>A0AAD9N8X6_9ANNE</name>
<comment type="caution">
    <text evidence="2">The sequence shown here is derived from an EMBL/GenBank/DDBJ whole genome shotgun (WGS) entry which is preliminary data.</text>
</comment>
<dbReference type="GO" id="GO:0030055">
    <property type="term" value="C:cell-substrate junction"/>
    <property type="evidence" value="ECO:0007669"/>
    <property type="project" value="TreeGrafter"/>
</dbReference>
<dbReference type="GO" id="GO:0007229">
    <property type="term" value="P:integrin-mediated signaling pathway"/>
    <property type="evidence" value="ECO:0007669"/>
    <property type="project" value="InterPro"/>
</dbReference>
<reference evidence="2" key="1">
    <citation type="journal article" date="2023" name="Mol. Biol. Evol.">
        <title>Third-Generation Sequencing Reveals the Adaptive Role of the Epigenome in Three Deep-Sea Polychaetes.</title>
        <authorList>
            <person name="Perez M."/>
            <person name="Aroh O."/>
            <person name="Sun Y."/>
            <person name="Lan Y."/>
            <person name="Juniper S.K."/>
            <person name="Young C.R."/>
            <person name="Angers B."/>
            <person name="Qian P.Y."/>
        </authorList>
    </citation>
    <scope>NUCLEOTIDE SEQUENCE</scope>
    <source>
        <strain evidence="2">P08H-3</strain>
    </source>
</reference>
<gene>
    <name evidence="2" type="ORF">LSH36_154g13000</name>
</gene>
<feature type="domain" description="Kindlin-2 N-terminal" evidence="1">
    <location>
        <begin position="2"/>
        <end position="28"/>
    </location>
</feature>
<dbReference type="Proteomes" id="UP001208570">
    <property type="component" value="Unassembled WGS sequence"/>
</dbReference>
<dbReference type="InterPro" id="IPR040790">
    <property type="entry name" value="Kindlin_2_N"/>
</dbReference>
<dbReference type="Gene3D" id="3.10.20.90">
    <property type="entry name" value="Phosphatidylinositol 3-kinase Catalytic Subunit, Chain A, domain 1"/>
    <property type="match status" value="1"/>
</dbReference>
<evidence type="ECO:0000313" key="2">
    <source>
        <dbReference type="EMBL" id="KAK2159401.1"/>
    </source>
</evidence>
<dbReference type="InterPro" id="IPR037843">
    <property type="entry name" value="Kindlin/fermitin"/>
</dbReference>
<keyword evidence="3" id="KW-1185">Reference proteome</keyword>
<evidence type="ECO:0000259" key="1">
    <source>
        <dbReference type="Pfam" id="PF18124"/>
    </source>
</evidence>
<dbReference type="GO" id="GO:0007160">
    <property type="term" value="P:cell-matrix adhesion"/>
    <property type="evidence" value="ECO:0007669"/>
    <property type="project" value="TreeGrafter"/>
</dbReference>
<protein>
    <recommendedName>
        <fullName evidence="1">Kindlin-2 N-terminal domain-containing protein</fullName>
    </recommendedName>
</protein>
<dbReference type="GO" id="GO:0005178">
    <property type="term" value="F:integrin binding"/>
    <property type="evidence" value="ECO:0007669"/>
    <property type="project" value="TreeGrafter"/>
</dbReference>
<dbReference type="AlphaFoldDB" id="A0AAD9N8X6"/>
<dbReference type="EMBL" id="JAODUP010000154">
    <property type="protein sequence ID" value="KAK2159401.1"/>
    <property type="molecule type" value="Genomic_DNA"/>
</dbReference>
<dbReference type="PANTHER" id="PTHR16160">
    <property type="entry name" value="FERMITIN 2-RELATED"/>
    <property type="match status" value="1"/>
</dbReference>
<dbReference type="Pfam" id="PF18124">
    <property type="entry name" value="Kindlin_2_N"/>
    <property type="match status" value="1"/>
</dbReference>
<sequence length="162" mass="18547">MWLLRTRSTLDQYNVQADAHIWFTPMHKNLRVQLPDLQVMDMRVNFSSNVFSNVIKLCKEFGMYRVNISPLYFIISLGHRSLLLEIVSAILMSVIDIFYVIQGHTLRMELPALAVCVSQDIQTDGSAPDLVAVIREHLGKVGLFFITTQPSVCWRIKCCPYA</sequence>
<dbReference type="PANTHER" id="PTHR16160:SF13">
    <property type="entry name" value="FERMITIN 2-RELATED"/>
    <property type="match status" value="1"/>
</dbReference>
<evidence type="ECO:0000313" key="3">
    <source>
        <dbReference type="Proteomes" id="UP001208570"/>
    </source>
</evidence>
<organism evidence="2 3">
    <name type="scientific">Paralvinella palmiformis</name>
    <dbReference type="NCBI Taxonomy" id="53620"/>
    <lineage>
        <taxon>Eukaryota</taxon>
        <taxon>Metazoa</taxon>
        <taxon>Spiralia</taxon>
        <taxon>Lophotrochozoa</taxon>
        <taxon>Annelida</taxon>
        <taxon>Polychaeta</taxon>
        <taxon>Sedentaria</taxon>
        <taxon>Canalipalpata</taxon>
        <taxon>Terebellida</taxon>
        <taxon>Terebelliformia</taxon>
        <taxon>Alvinellidae</taxon>
        <taxon>Paralvinella</taxon>
    </lineage>
</organism>